<dbReference type="EMBL" id="AOMA01000111">
    <property type="protein sequence ID" value="EMA36826.1"/>
    <property type="molecule type" value="Genomic_DNA"/>
</dbReference>
<feature type="non-terminal residue" evidence="1">
    <location>
        <position position="1"/>
    </location>
</feature>
<gene>
    <name evidence="1" type="ORF">C446_11092</name>
</gene>
<accession>M0LTP9</accession>
<proteinExistence type="predicted"/>
<evidence type="ECO:0000313" key="2">
    <source>
        <dbReference type="Proteomes" id="UP000011607"/>
    </source>
</evidence>
<dbReference type="STRING" id="1227454.C446_11092"/>
<protein>
    <submittedName>
        <fullName evidence="1">Uncharacterized protein</fullName>
    </submittedName>
</protein>
<dbReference type="AlphaFoldDB" id="M0LTP9"/>
<dbReference type="Proteomes" id="UP000011607">
    <property type="component" value="Unassembled WGS sequence"/>
</dbReference>
<dbReference type="eggNOG" id="arCOG00428">
    <property type="taxonomic scope" value="Archaea"/>
</dbReference>
<comment type="caution">
    <text evidence="1">The sequence shown here is derived from an EMBL/GenBank/DDBJ whole genome shotgun (WGS) entry which is preliminary data.</text>
</comment>
<keyword evidence="2" id="KW-1185">Reference proteome</keyword>
<organism evidence="1 2">
    <name type="scientific">Halobiforma nitratireducens JCM 10879</name>
    <dbReference type="NCBI Taxonomy" id="1227454"/>
    <lineage>
        <taxon>Archaea</taxon>
        <taxon>Methanobacteriati</taxon>
        <taxon>Methanobacteriota</taxon>
        <taxon>Stenosarchaea group</taxon>
        <taxon>Halobacteria</taxon>
        <taxon>Halobacteriales</taxon>
        <taxon>Natrialbaceae</taxon>
        <taxon>Halobiforma</taxon>
    </lineage>
</organism>
<reference evidence="1 2" key="1">
    <citation type="journal article" date="2014" name="PLoS Genet.">
        <title>Phylogenetically driven sequencing of extremely halophilic archaea reveals strategies for static and dynamic osmo-response.</title>
        <authorList>
            <person name="Becker E.A."/>
            <person name="Seitzer P.M."/>
            <person name="Tritt A."/>
            <person name="Larsen D."/>
            <person name="Krusor M."/>
            <person name="Yao A.I."/>
            <person name="Wu D."/>
            <person name="Madern D."/>
            <person name="Eisen J.A."/>
            <person name="Darling A.E."/>
            <person name="Facciotti M.T."/>
        </authorList>
    </citation>
    <scope>NUCLEOTIDE SEQUENCE [LARGE SCALE GENOMIC DNA]</scope>
    <source>
        <strain evidence="1 2">JCM 10879</strain>
    </source>
</reference>
<sequence>LAAGYRSPEPVVLAVAADGGEAALATRDGEALGPSVERIARELEGDADVEADETTGASVEYDIGPGRGYLRLAGEDTELERSTVITAAREVL</sequence>
<name>M0LTP9_9EURY</name>
<evidence type="ECO:0000313" key="1">
    <source>
        <dbReference type="EMBL" id="EMA36826.1"/>
    </source>
</evidence>